<evidence type="ECO:0000256" key="1">
    <source>
        <dbReference type="ARBA" id="ARBA00004123"/>
    </source>
</evidence>
<evidence type="ECO:0000256" key="3">
    <source>
        <dbReference type="ARBA" id="ARBA00023015"/>
    </source>
</evidence>
<dbReference type="InterPro" id="IPR049624">
    <property type="entry name" value="FOXN1_4"/>
</dbReference>
<dbReference type="InterPro" id="IPR036388">
    <property type="entry name" value="WH-like_DNA-bd_sf"/>
</dbReference>
<dbReference type="PRINTS" id="PR00053">
    <property type="entry name" value="FORKHEAD"/>
</dbReference>
<dbReference type="InterPro" id="IPR036390">
    <property type="entry name" value="WH_DNA-bd_sf"/>
</dbReference>
<proteinExistence type="predicted"/>
<keyword evidence="6 7" id="KW-0539">Nucleus</keyword>
<dbReference type="FunFam" id="1.10.10.10:FF:000122">
    <property type="entry name" value="Forkhead box protein N1"/>
    <property type="match status" value="1"/>
</dbReference>
<evidence type="ECO:0000256" key="2">
    <source>
        <dbReference type="ARBA" id="ARBA00022473"/>
    </source>
</evidence>
<feature type="region of interest" description="Disordered" evidence="8">
    <location>
        <begin position="463"/>
        <end position="488"/>
    </location>
</feature>
<dbReference type="GO" id="GO:0000976">
    <property type="term" value="F:transcription cis-regulatory region binding"/>
    <property type="evidence" value="ECO:0007669"/>
    <property type="project" value="TreeGrafter"/>
</dbReference>
<dbReference type="AlphaFoldDB" id="A0A8C4N6Q2"/>
<dbReference type="PANTHER" id="PTHR46721">
    <property type="entry name" value="FORKHEAD BOX PROTEIN N1"/>
    <property type="match status" value="1"/>
</dbReference>
<organism evidence="10 11">
    <name type="scientific">Eptatretus burgeri</name>
    <name type="common">Inshore hagfish</name>
    <dbReference type="NCBI Taxonomy" id="7764"/>
    <lineage>
        <taxon>Eukaryota</taxon>
        <taxon>Metazoa</taxon>
        <taxon>Chordata</taxon>
        <taxon>Craniata</taxon>
        <taxon>Vertebrata</taxon>
        <taxon>Cyclostomata</taxon>
        <taxon>Myxini</taxon>
        <taxon>Myxiniformes</taxon>
        <taxon>Myxinidae</taxon>
        <taxon>Eptatretinae</taxon>
        <taxon>Eptatretus</taxon>
    </lineage>
</organism>
<accession>A0A8C4N6Q2</accession>
<dbReference type="GO" id="GO:0000981">
    <property type="term" value="F:DNA-binding transcription factor activity, RNA polymerase II-specific"/>
    <property type="evidence" value="ECO:0007669"/>
    <property type="project" value="TreeGrafter"/>
</dbReference>
<dbReference type="Ensembl" id="ENSEBUT00000002578.1">
    <property type="protein sequence ID" value="ENSEBUP00000002229.1"/>
    <property type="gene ID" value="ENSEBUG00000001752.1"/>
</dbReference>
<evidence type="ECO:0000256" key="7">
    <source>
        <dbReference type="PROSITE-ProRule" id="PRU00089"/>
    </source>
</evidence>
<keyword evidence="11" id="KW-1185">Reference proteome</keyword>
<evidence type="ECO:0000256" key="4">
    <source>
        <dbReference type="ARBA" id="ARBA00023125"/>
    </source>
</evidence>
<evidence type="ECO:0000313" key="11">
    <source>
        <dbReference type="Proteomes" id="UP000694388"/>
    </source>
</evidence>
<keyword evidence="4 7" id="KW-0238">DNA-binding</keyword>
<keyword evidence="3" id="KW-0805">Transcription regulation</keyword>
<dbReference type="InterPro" id="IPR001766">
    <property type="entry name" value="Fork_head_dom"/>
</dbReference>
<dbReference type="GeneTree" id="ENSGT00940000158029"/>
<dbReference type="SMART" id="SM00339">
    <property type="entry name" value="FH"/>
    <property type="match status" value="1"/>
</dbReference>
<dbReference type="PROSITE" id="PS50039">
    <property type="entry name" value="FORK_HEAD_3"/>
    <property type="match status" value="1"/>
</dbReference>
<dbReference type="SUPFAM" id="SSF46785">
    <property type="entry name" value="Winged helix' DNA-binding domain"/>
    <property type="match status" value="1"/>
</dbReference>
<keyword evidence="5" id="KW-0804">Transcription</keyword>
<dbReference type="Pfam" id="PF00250">
    <property type="entry name" value="Forkhead"/>
    <property type="match status" value="1"/>
</dbReference>
<evidence type="ECO:0000259" key="9">
    <source>
        <dbReference type="PROSITE" id="PS50039"/>
    </source>
</evidence>
<dbReference type="PANTHER" id="PTHR46721:SF3">
    <property type="entry name" value="FORKHEAD BOX N1"/>
    <property type="match status" value="1"/>
</dbReference>
<dbReference type="GO" id="GO:0005634">
    <property type="term" value="C:nucleus"/>
    <property type="evidence" value="ECO:0007669"/>
    <property type="project" value="UniProtKB-SubCell"/>
</dbReference>
<protein>
    <recommendedName>
        <fullName evidence="9">Fork-head domain-containing protein</fullName>
    </recommendedName>
</protein>
<dbReference type="PROSITE" id="PS00658">
    <property type="entry name" value="FORK_HEAD_2"/>
    <property type="match status" value="1"/>
</dbReference>
<dbReference type="InterPro" id="IPR030456">
    <property type="entry name" value="TF_fork_head_CS_2"/>
</dbReference>
<sequence length="525" mass="57459">MVSMCHAMFSLHRADVLELIPPESGPSPFTEELQWLCMPSGPADNPAYQLETPAEEHSSLQSCPASPAETRCAGGTEGHSDNLSQHSLSPLPMNDMEIHGQTHFLHQNSDTINCAIPKNPSPTSISYHNQATFDIHQAYATTVSATHLFSDVDGPPPCKQANTSPAPETGHLVGPDCHSPTSYELAYPRRAQSLTEPLGNFPNAAASPSGRCTAPPFLVPQGHHPGVFERHYTRPFPDHDPFQLDKKGKSMEFHLGAGTGCSRTHLTGLSVLEQGAPHPASLNPYCVIPSQSQSHLCFTPNPPLPHQFTDAPMFNGPFSSQQYHKGAQTQGRNGQQKVYPKPIYSYSCLIAMALKNSKMGSLPVSEIYNFMTENFPYFKTAPDGWKNSVRHNLSLNKCFEKIENKAGGSSRKGCLWTLNPSKVEKMEEEMQKWKRKDPLAIRRSMANPGSVWEALQRESFPEENLPLSNESPITTAPSHGCQPQKSMDLSSSADSFSFLHSSFSALDSTATAYLGVPSSPPLRLV</sequence>
<feature type="compositionally biased region" description="Polar residues" evidence="8">
    <location>
        <begin position="466"/>
        <end position="485"/>
    </location>
</feature>
<feature type="DNA-binding region" description="Fork-head" evidence="7">
    <location>
        <begin position="341"/>
        <end position="437"/>
    </location>
</feature>
<evidence type="ECO:0000313" key="10">
    <source>
        <dbReference type="Ensembl" id="ENSEBUP00000002229.1"/>
    </source>
</evidence>
<feature type="region of interest" description="Disordered" evidence="8">
    <location>
        <begin position="44"/>
        <end position="89"/>
    </location>
</feature>
<comment type="subcellular location">
    <subcellularLocation>
        <location evidence="1 7">Nucleus</location>
    </subcellularLocation>
</comment>
<evidence type="ECO:0000256" key="5">
    <source>
        <dbReference type="ARBA" id="ARBA00023163"/>
    </source>
</evidence>
<evidence type="ECO:0000256" key="6">
    <source>
        <dbReference type="ARBA" id="ARBA00023242"/>
    </source>
</evidence>
<dbReference type="Gene3D" id="1.10.10.10">
    <property type="entry name" value="Winged helix-like DNA-binding domain superfamily/Winged helix DNA-binding domain"/>
    <property type="match status" value="1"/>
</dbReference>
<dbReference type="Proteomes" id="UP000694388">
    <property type="component" value="Unplaced"/>
</dbReference>
<evidence type="ECO:0000256" key="8">
    <source>
        <dbReference type="SAM" id="MobiDB-lite"/>
    </source>
</evidence>
<reference evidence="10" key="2">
    <citation type="submission" date="2025-09" db="UniProtKB">
        <authorList>
            <consortium name="Ensembl"/>
        </authorList>
    </citation>
    <scope>IDENTIFICATION</scope>
</reference>
<keyword evidence="2" id="KW-0217">Developmental protein</keyword>
<name>A0A8C4N6Q2_EPTBU</name>
<reference evidence="10" key="1">
    <citation type="submission" date="2025-08" db="UniProtKB">
        <authorList>
            <consortium name="Ensembl"/>
        </authorList>
    </citation>
    <scope>IDENTIFICATION</scope>
</reference>
<feature type="domain" description="Fork-head" evidence="9">
    <location>
        <begin position="341"/>
        <end position="437"/>
    </location>
</feature>